<proteinExistence type="predicted"/>
<protein>
    <submittedName>
        <fullName evidence="1">(northern house mosquito) hypothetical protein</fullName>
    </submittedName>
</protein>
<dbReference type="AlphaFoldDB" id="A0A8D8NVD6"/>
<dbReference type="EMBL" id="HBUE01301478">
    <property type="protein sequence ID" value="CAG6579127.1"/>
    <property type="molecule type" value="Transcribed_RNA"/>
</dbReference>
<accession>A0A8D8NVD6</accession>
<dbReference type="EMBL" id="HBUE01195487">
    <property type="protein sequence ID" value="CAG6527405.1"/>
    <property type="molecule type" value="Transcribed_RNA"/>
</dbReference>
<evidence type="ECO:0000313" key="1">
    <source>
        <dbReference type="EMBL" id="CAG6579127.1"/>
    </source>
</evidence>
<name>A0A8D8NVD6_CULPI</name>
<reference evidence="1" key="1">
    <citation type="submission" date="2021-05" db="EMBL/GenBank/DDBJ databases">
        <authorList>
            <person name="Alioto T."/>
            <person name="Alioto T."/>
            <person name="Gomez Garrido J."/>
        </authorList>
    </citation>
    <scope>NUCLEOTIDE SEQUENCE</scope>
</reference>
<sequence>MLLPPTSWNRSCCSWNLWWAIAVFTYYSISTRLTTLDSILHKYLVMLVCHFFPVDRNVAHLVRGLNLPHEPMSFDLNASDEQRFAFVLGPSAENRPDRHLALLGRHKPAPTIAQKFERRLAMLTSAPCNVTPVRDPTDLTGCARTSMARVANVEGTVFVRASDGGVCGNAKLFR</sequence>
<organism evidence="1">
    <name type="scientific">Culex pipiens</name>
    <name type="common">House mosquito</name>
    <dbReference type="NCBI Taxonomy" id="7175"/>
    <lineage>
        <taxon>Eukaryota</taxon>
        <taxon>Metazoa</taxon>
        <taxon>Ecdysozoa</taxon>
        <taxon>Arthropoda</taxon>
        <taxon>Hexapoda</taxon>
        <taxon>Insecta</taxon>
        <taxon>Pterygota</taxon>
        <taxon>Neoptera</taxon>
        <taxon>Endopterygota</taxon>
        <taxon>Diptera</taxon>
        <taxon>Nematocera</taxon>
        <taxon>Culicoidea</taxon>
        <taxon>Culicidae</taxon>
        <taxon>Culicinae</taxon>
        <taxon>Culicini</taxon>
        <taxon>Culex</taxon>
        <taxon>Culex</taxon>
    </lineage>
</organism>